<gene>
    <name evidence="2" type="ORF">Ade02nite_11690</name>
</gene>
<keyword evidence="1" id="KW-0472">Membrane</keyword>
<accession>A0ABQ3XXQ4</accession>
<keyword evidence="1" id="KW-0812">Transmembrane</keyword>
<organism evidence="2 3">
    <name type="scientific">Paractinoplanes deccanensis</name>
    <dbReference type="NCBI Taxonomy" id="113561"/>
    <lineage>
        <taxon>Bacteria</taxon>
        <taxon>Bacillati</taxon>
        <taxon>Actinomycetota</taxon>
        <taxon>Actinomycetes</taxon>
        <taxon>Micromonosporales</taxon>
        <taxon>Micromonosporaceae</taxon>
        <taxon>Paractinoplanes</taxon>
    </lineage>
</organism>
<evidence type="ECO:0000313" key="3">
    <source>
        <dbReference type="Proteomes" id="UP000609879"/>
    </source>
</evidence>
<evidence type="ECO:0000256" key="1">
    <source>
        <dbReference type="SAM" id="Phobius"/>
    </source>
</evidence>
<feature type="transmembrane region" description="Helical" evidence="1">
    <location>
        <begin position="64"/>
        <end position="84"/>
    </location>
</feature>
<proteinExistence type="predicted"/>
<sequence>MRSDEPVGSRSAGARKTPVLWIVFAVPMLTGVVLFTGIGMVWLLGRRGDDTTWDRWSDVGEAFGVMNSVVSAIAVATVVITWSLQRREFREQYEELAVQRRILEGTESALRRSAEVGIRGLHVGLIGMALDNEHLADVWPRASTPAKI</sequence>
<reference evidence="2 3" key="1">
    <citation type="submission" date="2021-01" db="EMBL/GenBank/DDBJ databases">
        <title>Whole genome shotgun sequence of Actinoplanes deccanensis NBRC 13994.</title>
        <authorList>
            <person name="Komaki H."/>
            <person name="Tamura T."/>
        </authorList>
    </citation>
    <scope>NUCLEOTIDE SEQUENCE [LARGE SCALE GENOMIC DNA]</scope>
    <source>
        <strain evidence="2 3">NBRC 13994</strain>
    </source>
</reference>
<dbReference type="InterPro" id="IPR045728">
    <property type="entry name" value="DUF6082"/>
</dbReference>
<feature type="transmembrane region" description="Helical" evidence="1">
    <location>
        <begin position="20"/>
        <end position="44"/>
    </location>
</feature>
<dbReference type="Proteomes" id="UP000609879">
    <property type="component" value="Unassembled WGS sequence"/>
</dbReference>
<dbReference type="Pfam" id="PF19560">
    <property type="entry name" value="DUF6082"/>
    <property type="match status" value="1"/>
</dbReference>
<dbReference type="EMBL" id="BOMI01000017">
    <property type="protein sequence ID" value="GID72528.1"/>
    <property type="molecule type" value="Genomic_DNA"/>
</dbReference>
<protein>
    <submittedName>
        <fullName evidence="2">Uncharacterized protein</fullName>
    </submittedName>
</protein>
<comment type="caution">
    <text evidence="2">The sequence shown here is derived from an EMBL/GenBank/DDBJ whole genome shotgun (WGS) entry which is preliminary data.</text>
</comment>
<name>A0ABQ3XXQ4_9ACTN</name>
<keyword evidence="1" id="KW-1133">Transmembrane helix</keyword>
<keyword evidence="3" id="KW-1185">Reference proteome</keyword>
<dbReference type="RefSeq" id="WP_203760476.1">
    <property type="nucleotide sequence ID" value="NZ_BAAABO010000025.1"/>
</dbReference>
<evidence type="ECO:0000313" key="2">
    <source>
        <dbReference type="EMBL" id="GID72528.1"/>
    </source>
</evidence>